<name>A0A1B7T7A0_9ASCO</name>
<organism evidence="4 5">
    <name type="scientific">Hanseniaspora valbyensis NRRL Y-1626</name>
    <dbReference type="NCBI Taxonomy" id="766949"/>
    <lineage>
        <taxon>Eukaryota</taxon>
        <taxon>Fungi</taxon>
        <taxon>Dikarya</taxon>
        <taxon>Ascomycota</taxon>
        <taxon>Saccharomycotina</taxon>
        <taxon>Saccharomycetes</taxon>
        <taxon>Saccharomycodales</taxon>
        <taxon>Saccharomycodaceae</taxon>
        <taxon>Hanseniaspora</taxon>
    </lineage>
</organism>
<dbReference type="InterPro" id="IPR029058">
    <property type="entry name" value="AB_hydrolase_fold"/>
</dbReference>
<protein>
    <submittedName>
        <fullName evidence="4">DUF676-domain-containing protein</fullName>
    </submittedName>
</protein>
<dbReference type="PANTHER" id="PTHR12482">
    <property type="entry name" value="LIPASE ROG1-RELATED-RELATED"/>
    <property type="match status" value="1"/>
</dbReference>
<evidence type="ECO:0000256" key="2">
    <source>
        <dbReference type="ARBA" id="ARBA00022963"/>
    </source>
</evidence>
<keyword evidence="2" id="KW-0442">Lipid degradation</keyword>
<evidence type="ECO:0000313" key="5">
    <source>
        <dbReference type="Proteomes" id="UP000092321"/>
    </source>
</evidence>
<keyword evidence="5" id="KW-1185">Reference proteome</keyword>
<feature type="domain" description="DUF676" evidence="3">
    <location>
        <begin position="70"/>
        <end position="280"/>
    </location>
</feature>
<dbReference type="GO" id="GO:0016042">
    <property type="term" value="P:lipid catabolic process"/>
    <property type="evidence" value="ECO:0007669"/>
    <property type="project" value="UniProtKB-KW"/>
</dbReference>
<dbReference type="Gene3D" id="3.40.50.1820">
    <property type="entry name" value="alpha/beta hydrolase"/>
    <property type="match status" value="1"/>
</dbReference>
<evidence type="ECO:0000259" key="3">
    <source>
        <dbReference type="Pfam" id="PF05057"/>
    </source>
</evidence>
<comment type="similarity">
    <text evidence="1">Belongs to the putative lipase ROG1 family.</text>
</comment>
<dbReference type="PANTHER" id="PTHR12482:SF62">
    <property type="entry name" value="LIPASE ROG1-RELATED"/>
    <property type="match status" value="1"/>
</dbReference>
<dbReference type="GO" id="GO:0047372">
    <property type="term" value="F:monoacylglycerol lipase activity"/>
    <property type="evidence" value="ECO:0007669"/>
    <property type="project" value="TreeGrafter"/>
</dbReference>
<dbReference type="InterPro" id="IPR016445">
    <property type="entry name" value="Rog1_fam"/>
</dbReference>
<dbReference type="AlphaFoldDB" id="A0A1B7T7A0"/>
<dbReference type="OrthoDB" id="5368485at2759"/>
<sequence>MKKKKYFLYYTWIIDGISQLSIHNRAKIPYLFEISFSNEDFNNVNPHNLTVSKHTAYDLWHEPPTISLEEPIHLVVVTHGIFSNVGGDMLFLRDKLVEHCKLKGENVIIRGYEENIGKSYKGIQFLGERLAEYIKNLIEVKNKEKYLDKNYSGIKEISFISHSLGGCVQSYAMAYIHKTTPNFFAKNGVKLKHFITMASPLLGTAVEMPSYANFALSLGGLGKTGRDLTLKHKNFFDFSINNKDNKPVLEIIARSPIFKEFSNRTLYANTLHDGIVPLRTSALLYLDWQTLDKLYKLFKANHFNFYEHKKQSEDESEAAIPKIHNHNSHKSHNVNGFDEKHIESIFYNKDVASKPTPWPKNRNHKYRRIQVIQNDSSTSLPSSEFSSSLEPNADIEEIHFQPPPKPSAIIAAANLVFAKLPTQKYIHDLSSRDKDVVLHDKIYTPEEIPSPHYVNRSKWKKIFYPNDKKYRKEERIARYWHQDKDWRKVLVVLKGDAHNDIVVRRRFVNLFGCVAVKHLIENHFGLE</sequence>
<dbReference type="EMBL" id="LXPE01000553">
    <property type="protein sequence ID" value="OBA24595.1"/>
    <property type="molecule type" value="Genomic_DNA"/>
</dbReference>
<dbReference type="Pfam" id="PF05057">
    <property type="entry name" value="DUF676"/>
    <property type="match status" value="1"/>
</dbReference>
<dbReference type="InterPro" id="IPR044294">
    <property type="entry name" value="Lipase-like"/>
</dbReference>
<evidence type="ECO:0000256" key="1">
    <source>
        <dbReference type="ARBA" id="ARBA00007920"/>
    </source>
</evidence>
<evidence type="ECO:0000313" key="4">
    <source>
        <dbReference type="EMBL" id="OBA24595.1"/>
    </source>
</evidence>
<dbReference type="PIRSF" id="PIRSF005412">
    <property type="entry name" value="UCP005412_abhydr"/>
    <property type="match status" value="1"/>
</dbReference>
<proteinExistence type="inferred from homology"/>
<dbReference type="InterPro" id="IPR007751">
    <property type="entry name" value="DUF676_lipase-like"/>
</dbReference>
<comment type="caution">
    <text evidence="4">The sequence shown here is derived from an EMBL/GenBank/DDBJ whole genome shotgun (WGS) entry which is preliminary data.</text>
</comment>
<gene>
    <name evidence="4" type="ORF">HANVADRAFT_4586</name>
</gene>
<dbReference type="SUPFAM" id="SSF53474">
    <property type="entry name" value="alpha/beta-Hydrolases"/>
    <property type="match status" value="1"/>
</dbReference>
<accession>A0A1B7T7A0</accession>
<dbReference type="Proteomes" id="UP000092321">
    <property type="component" value="Unassembled WGS sequence"/>
</dbReference>
<keyword evidence="2" id="KW-0443">Lipid metabolism</keyword>
<reference evidence="5" key="1">
    <citation type="journal article" date="2016" name="Proc. Natl. Acad. Sci. U.S.A.">
        <title>Comparative genomics of biotechnologically important yeasts.</title>
        <authorList>
            <person name="Riley R."/>
            <person name="Haridas S."/>
            <person name="Wolfe K.H."/>
            <person name="Lopes M.R."/>
            <person name="Hittinger C.T."/>
            <person name="Goeker M."/>
            <person name="Salamov A.A."/>
            <person name="Wisecaver J.H."/>
            <person name="Long T.M."/>
            <person name="Calvey C.H."/>
            <person name="Aerts A.L."/>
            <person name="Barry K.W."/>
            <person name="Choi C."/>
            <person name="Clum A."/>
            <person name="Coughlan A.Y."/>
            <person name="Deshpande S."/>
            <person name="Douglass A.P."/>
            <person name="Hanson S.J."/>
            <person name="Klenk H.-P."/>
            <person name="LaButti K.M."/>
            <person name="Lapidus A."/>
            <person name="Lindquist E.A."/>
            <person name="Lipzen A.M."/>
            <person name="Meier-Kolthoff J.P."/>
            <person name="Ohm R.A."/>
            <person name="Otillar R.P."/>
            <person name="Pangilinan J.L."/>
            <person name="Peng Y."/>
            <person name="Rokas A."/>
            <person name="Rosa C.A."/>
            <person name="Scheuner C."/>
            <person name="Sibirny A.A."/>
            <person name="Slot J.C."/>
            <person name="Stielow J.B."/>
            <person name="Sun H."/>
            <person name="Kurtzman C.P."/>
            <person name="Blackwell M."/>
            <person name="Grigoriev I.V."/>
            <person name="Jeffries T.W."/>
        </authorList>
    </citation>
    <scope>NUCLEOTIDE SEQUENCE [LARGE SCALE GENOMIC DNA]</scope>
    <source>
        <strain evidence="5">NRRL Y-1626</strain>
    </source>
</reference>